<evidence type="ECO:0000313" key="1">
    <source>
        <dbReference type="EMBL" id="MDG9785466.1"/>
    </source>
</evidence>
<dbReference type="EMBL" id="CP121776">
    <property type="protein sequence ID" value="WMG18694.1"/>
    <property type="molecule type" value="Genomic_DNA"/>
</dbReference>
<dbReference type="Proteomes" id="UP001157887">
    <property type="component" value="Unassembled WGS sequence"/>
</dbReference>
<proteinExistence type="predicted"/>
<dbReference type="Proteomes" id="UP001244586">
    <property type="component" value="Chromosome"/>
</dbReference>
<gene>
    <name evidence="1" type="ORF">N7566_00290</name>
    <name evidence="2" type="ORF">QBJ73_03520</name>
</gene>
<dbReference type="EMBL" id="JAOECG010000001">
    <property type="protein sequence ID" value="MDG9785466.1"/>
    <property type="molecule type" value="Genomic_DNA"/>
</dbReference>
<protein>
    <submittedName>
        <fullName evidence="2">Uncharacterized protein</fullName>
    </submittedName>
</protein>
<reference evidence="1" key="1">
    <citation type="submission" date="2022-09" db="EMBL/GenBank/DDBJ databases">
        <title>Intensive care unit water sources are persistently colonized with multi-drug resistant bacteria and are the site of extensive horizontal gene transfer of antibiotic resistance genes.</title>
        <authorList>
            <person name="Diorio-Toth L."/>
        </authorList>
    </citation>
    <scope>NUCLEOTIDE SEQUENCE</scope>
    <source>
        <strain evidence="1">GD04065</strain>
    </source>
</reference>
<reference evidence="2 3" key="2">
    <citation type="submission" date="2023-04" db="EMBL/GenBank/DDBJ databases">
        <title>Acinetobacter johnsonii isolate AYTCM encoding NDM-1, OXA-58 and PER-1.</title>
        <authorList>
            <person name="Tian C."/>
            <person name="Wang S."/>
            <person name="Fan X."/>
            <person name="Xia D."/>
        </authorList>
    </citation>
    <scope>NUCLEOTIDE SEQUENCE [LARGE SCALE GENOMIC DNA]</scope>
    <source>
        <strain evidence="2 3">AYTCM</strain>
    </source>
</reference>
<evidence type="ECO:0000313" key="2">
    <source>
        <dbReference type="EMBL" id="WMG18694.1"/>
    </source>
</evidence>
<evidence type="ECO:0000313" key="3">
    <source>
        <dbReference type="Proteomes" id="UP001244586"/>
    </source>
</evidence>
<sequence>MERYLDLDDDSGVVGYEIGDTFIRVKFSGTAKIYTYSYRSAGIEKVERMKQLAKVGNGLNAYIKLNANSLYEK</sequence>
<keyword evidence="3" id="KW-1185">Reference proteome</keyword>
<dbReference type="AlphaFoldDB" id="A0AAJ6LDD7"/>
<organism evidence="2 3">
    <name type="scientific">Acinetobacter johnsonii</name>
    <dbReference type="NCBI Taxonomy" id="40214"/>
    <lineage>
        <taxon>Bacteria</taxon>
        <taxon>Pseudomonadati</taxon>
        <taxon>Pseudomonadota</taxon>
        <taxon>Gammaproteobacteria</taxon>
        <taxon>Moraxellales</taxon>
        <taxon>Moraxellaceae</taxon>
        <taxon>Acinetobacter</taxon>
    </lineage>
</organism>
<accession>A0AAJ6LDD7</accession>
<dbReference type="RefSeq" id="WP_010327424.1">
    <property type="nucleotide sequence ID" value="NZ_CANMLB010000002.1"/>
</dbReference>
<name>A0AAJ6LDD7_ACIJO</name>